<accession>Q38071</accession>
<feature type="coiled-coil region" evidence="1">
    <location>
        <begin position="7"/>
        <end position="55"/>
    </location>
</feature>
<proteinExistence type="predicted"/>
<dbReference type="KEGG" id="vg:955282"/>
<dbReference type="RefSeq" id="NP_690741.1">
    <property type="nucleotide sequence ID" value="NC_004166.2"/>
</dbReference>
<protein>
    <submittedName>
        <fullName evidence="4">Bacteriophage SPP1 complete nucleotide sequence</fullName>
    </submittedName>
    <submittedName>
        <fullName evidence="3">Genomic DNA for orf42 to orf53</fullName>
    </submittedName>
</protein>
<reference evidence="4" key="4">
    <citation type="submission" date="2006-07" db="EMBL/GenBank/DDBJ databases">
        <title>Analysis of the complete nucleotide sequence and functional organization of Bacillus subtilis bacteriophage SPP1.</title>
        <authorList>
            <person name="Alonso J.C."/>
            <person name="Luder G."/>
            <person name="Stiege A.C."/>
            <person name="Chai S."/>
            <person name="Weise F."/>
            <person name="Trautner T.A."/>
        </authorList>
    </citation>
    <scope>NUCLEOTIDE SEQUENCE</scope>
</reference>
<dbReference type="Proteomes" id="UP000002559">
    <property type="component" value="Segment"/>
</dbReference>
<dbReference type="Gene3D" id="1.10.260.40">
    <property type="entry name" value="lambda repressor-like DNA-binding domains"/>
    <property type="match status" value="1"/>
</dbReference>
<sequence>MSKPTEIERLKQRVQDLEAQNRFLRRENERLVKKNERMRRKEEKRLQEIEEEEKQELAYFFIQQRRALGITRAELARVLGVSSSRLLNYEKAEGRIESMREVAARVKELWKERKKNA</sequence>
<reference evidence="3" key="1">
    <citation type="journal article" date="1993" name="Gene">
        <title>Sequence analysis of the left end of the Bacillus subtilis bacteriophage SPP1 genome.</title>
        <authorList>
            <person name="Chai S."/>
            <person name="Szepan U."/>
            <person name="Luder G."/>
            <person name="Trautner T.A."/>
            <person name="Alonso J.C."/>
        </authorList>
    </citation>
    <scope>NUCLEOTIDE SEQUENCE</scope>
</reference>
<evidence type="ECO:0000313" key="4">
    <source>
        <dbReference type="EMBL" id="CAA66504.1"/>
    </source>
</evidence>
<dbReference type="InterPro" id="IPR001387">
    <property type="entry name" value="Cro/C1-type_HTH"/>
</dbReference>
<organismHost>
    <name type="scientific">Bacillus subtilis</name>
    <dbReference type="NCBI Taxonomy" id="1423"/>
</organismHost>
<dbReference type="EMBL" id="X65941">
    <property type="protein sequence ID" value="CAA46745.1"/>
    <property type="molecule type" value="Genomic_DNA"/>
</dbReference>
<keyword evidence="5" id="KW-1185">Reference proteome</keyword>
<evidence type="ECO:0000313" key="5">
    <source>
        <dbReference type="Proteomes" id="UP000002559"/>
    </source>
</evidence>
<reference evidence="5" key="2">
    <citation type="journal article" date="1997" name="Gene">
        <title>The complete nucleotide sequence and functional organization of Bacillus subtilis bacteriophage SPP1.</title>
        <authorList>
            <person name="Alonso J.C."/>
            <person name="Luder G."/>
            <person name="Stiege A.C."/>
            <person name="Chai S."/>
            <person name="Weise F."/>
            <person name="Trautner T.A."/>
        </authorList>
    </citation>
    <scope>NUCLEOTIDE SEQUENCE [LARGE SCALE GENOMIC DNA]</scope>
</reference>
<reference evidence="4" key="3">
    <citation type="submission" date="2006-07" db="EMBL/GenBank/DDBJ databases">
        <title>.</title>
        <authorList>
            <person name="Alonso J.C."/>
            <person name="Auzat I."/>
        </authorList>
    </citation>
    <scope>NUCLEOTIDE SEQUENCE</scope>
</reference>
<dbReference type="PIR" id="JN0731">
    <property type="entry name" value="JN0731"/>
</dbReference>
<dbReference type="SUPFAM" id="SSF47413">
    <property type="entry name" value="lambda repressor-like DNA-binding domains"/>
    <property type="match status" value="1"/>
</dbReference>
<name>Q38071_BPSPP</name>
<dbReference type="Pfam" id="PF01381">
    <property type="entry name" value="HTH_3"/>
    <property type="match status" value="1"/>
</dbReference>
<dbReference type="InterPro" id="IPR010982">
    <property type="entry name" value="Lambda_DNA-bd_dom_sf"/>
</dbReference>
<evidence type="ECO:0000256" key="1">
    <source>
        <dbReference type="SAM" id="Coils"/>
    </source>
</evidence>
<dbReference type="GO" id="GO:0003677">
    <property type="term" value="F:DNA binding"/>
    <property type="evidence" value="ECO:0007669"/>
    <property type="project" value="InterPro"/>
</dbReference>
<evidence type="ECO:0000313" key="3">
    <source>
        <dbReference type="EMBL" id="CAA46745.1"/>
    </source>
</evidence>
<organism evidence="3">
    <name type="scientific">Bacillus phage SPP1</name>
    <name type="common">Bacteriophage SPP1</name>
    <dbReference type="NCBI Taxonomy" id="10724"/>
    <lineage>
        <taxon>Viruses</taxon>
        <taxon>Duplodnaviria</taxon>
        <taxon>Heunggongvirae</taxon>
        <taxon>Uroviricota</taxon>
        <taxon>Caudoviricetes</taxon>
        <taxon>Trautnerviridae</taxon>
        <taxon>Polsinellivirinae</taxon>
        <taxon>Rivavirus</taxon>
        <taxon>Rivavirus SPP1</taxon>
    </lineage>
</organism>
<keyword evidence="1" id="KW-0175">Coiled coil</keyword>
<feature type="domain" description="HTH cro/C1-type" evidence="2">
    <location>
        <begin position="63"/>
        <end position="95"/>
    </location>
</feature>
<evidence type="ECO:0000259" key="2">
    <source>
        <dbReference type="Pfam" id="PF01381"/>
    </source>
</evidence>
<dbReference type="EMBL" id="X97918">
    <property type="protein sequence ID" value="CAA66504.1"/>
    <property type="molecule type" value="Genomic_DNA"/>
</dbReference>
<dbReference type="GeneID" id="955282"/>